<comment type="caution">
    <text evidence="10">The sequence shown here is derived from an EMBL/GenBank/DDBJ whole genome shotgun (WGS) entry which is preliminary data.</text>
</comment>
<gene>
    <name evidence="10" type="ORF">TAPDE_004675</name>
</gene>
<dbReference type="VEuPathDB" id="FungiDB:TAPDE_004675"/>
<evidence type="ECO:0000313" key="10">
    <source>
        <dbReference type="EMBL" id="CCG84449.1"/>
    </source>
</evidence>
<dbReference type="SUPFAM" id="SSF55666">
    <property type="entry name" value="Ribonuclease PH domain 2-like"/>
    <property type="match status" value="1"/>
</dbReference>
<keyword evidence="11" id="KW-1185">Reference proteome</keyword>
<dbReference type="GO" id="GO:0071051">
    <property type="term" value="P:poly(A)-dependent snoRNA 3'-end processing"/>
    <property type="evidence" value="ECO:0007669"/>
    <property type="project" value="TreeGrafter"/>
</dbReference>
<dbReference type="InterPro" id="IPR027408">
    <property type="entry name" value="PNPase/RNase_PH_dom_sf"/>
</dbReference>
<dbReference type="EMBL" id="CAHR02000242">
    <property type="protein sequence ID" value="CCG84449.1"/>
    <property type="molecule type" value="Genomic_DNA"/>
</dbReference>
<name>R4XIY6_TAPDE</name>
<evidence type="ECO:0000256" key="5">
    <source>
        <dbReference type="ARBA" id="ARBA00022835"/>
    </source>
</evidence>
<dbReference type="GO" id="GO:0000176">
    <property type="term" value="C:nuclear exosome (RNase complex)"/>
    <property type="evidence" value="ECO:0007669"/>
    <property type="project" value="UniProtKB-ARBA"/>
</dbReference>
<evidence type="ECO:0000256" key="2">
    <source>
        <dbReference type="ARBA" id="ARBA00004604"/>
    </source>
</evidence>
<dbReference type="CDD" id="cd11370">
    <property type="entry name" value="RNase_PH_RRP41"/>
    <property type="match status" value="1"/>
</dbReference>
<dbReference type="InterPro" id="IPR036345">
    <property type="entry name" value="ExoRNase_PH_dom2_sf"/>
</dbReference>
<dbReference type="GO" id="GO:0071028">
    <property type="term" value="P:nuclear mRNA surveillance"/>
    <property type="evidence" value="ECO:0007669"/>
    <property type="project" value="TreeGrafter"/>
</dbReference>
<accession>R4XIY6</accession>
<dbReference type="GO" id="GO:0034475">
    <property type="term" value="P:U4 snRNA 3'-end processing"/>
    <property type="evidence" value="ECO:0007669"/>
    <property type="project" value="TreeGrafter"/>
</dbReference>
<evidence type="ECO:0000313" key="11">
    <source>
        <dbReference type="Proteomes" id="UP000013776"/>
    </source>
</evidence>
<comment type="subunit">
    <text evidence="7">Component of the RNA exosome complex. Specifically part of the catalytically inactive RNA exosome core complex (Exo-9) which may associate with the catalytic subunits RRP6 and DIS3 in cytoplasmic- and nuclear-specific RNA exosome complex forms. Exo-9 is formed by a hexameric base ring of RNase PH domain-containing subunits and a cap ring consisting of CSL4, RRP4 and RRP40.</text>
</comment>
<dbReference type="GO" id="GO:0000177">
    <property type="term" value="C:cytoplasmic exosome (RNase complex)"/>
    <property type="evidence" value="ECO:0007669"/>
    <property type="project" value="TreeGrafter"/>
</dbReference>
<dbReference type="GO" id="GO:0005730">
    <property type="term" value="C:nucleolus"/>
    <property type="evidence" value="ECO:0007669"/>
    <property type="project" value="UniProtKB-SubCell"/>
</dbReference>
<dbReference type="InterPro" id="IPR001247">
    <property type="entry name" value="ExoRNase_PH_dom1"/>
</dbReference>
<dbReference type="OrthoDB" id="437922at2759"/>
<evidence type="ECO:0000256" key="3">
    <source>
        <dbReference type="ARBA" id="ARBA00006678"/>
    </source>
</evidence>
<feature type="domain" description="Exoribonuclease phosphorolytic" evidence="9">
    <location>
        <begin position="34"/>
        <end position="156"/>
    </location>
</feature>
<dbReference type="Gene3D" id="3.30.230.70">
    <property type="entry name" value="GHMP Kinase, N-terminal domain"/>
    <property type="match status" value="1"/>
</dbReference>
<dbReference type="AlphaFoldDB" id="R4XIY6"/>
<dbReference type="InterPro" id="IPR050080">
    <property type="entry name" value="RNase_PH"/>
</dbReference>
<evidence type="ECO:0000256" key="8">
    <source>
        <dbReference type="ARBA" id="ARBA00077929"/>
    </source>
</evidence>
<dbReference type="FunFam" id="3.30.230.70:FF:000004">
    <property type="entry name" value="Exosome complex component Rrp41"/>
    <property type="match status" value="1"/>
</dbReference>
<comment type="subcellular location">
    <subcellularLocation>
        <location evidence="1">Cytoplasm</location>
    </subcellularLocation>
    <subcellularLocation>
        <location evidence="2">Nucleus</location>
        <location evidence="2">Nucleolus</location>
    </subcellularLocation>
</comment>
<dbReference type="GO" id="GO:0003723">
    <property type="term" value="F:RNA binding"/>
    <property type="evidence" value="ECO:0007669"/>
    <property type="project" value="TreeGrafter"/>
</dbReference>
<sequence length="254" mass="27778">MPRNEILSPEGLRTDGRRWNEARHFKARISLPTCASSSDGSSLVCMGQTNVMCTVSGPKEPSANLRGQVEHEKAFLNVNYSLSAFSGQERKKTGRMDKRTQEIRLSIENTFNEIVLLKLHPRSQIDITITVLQQDGGVVAAAINAVTLALIDAGIPMYTLVSAISAGSVTDGNTPIPILDTTNLEETDISWLTIATEGSGDGDKINFLQCETKMHLTAFESTLQLAVDGARRIRGLLDDTCRQAGRAYKERLQD</sequence>
<dbReference type="GO" id="GO:0016075">
    <property type="term" value="P:rRNA catabolic process"/>
    <property type="evidence" value="ECO:0007669"/>
    <property type="project" value="TreeGrafter"/>
</dbReference>
<dbReference type="eggNOG" id="KOG1068">
    <property type="taxonomic scope" value="Eukaryota"/>
</dbReference>
<evidence type="ECO:0000256" key="6">
    <source>
        <dbReference type="ARBA" id="ARBA00023242"/>
    </source>
</evidence>
<evidence type="ECO:0000256" key="4">
    <source>
        <dbReference type="ARBA" id="ARBA00022490"/>
    </source>
</evidence>
<evidence type="ECO:0000256" key="1">
    <source>
        <dbReference type="ARBA" id="ARBA00004496"/>
    </source>
</evidence>
<dbReference type="PANTHER" id="PTHR11953:SF0">
    <property type="entry name" value="EXOSOME COMPLEX COMPONENT RRP41"/>
    <property type="match status" value="1"/>
</dbReference>
<dbReference type="Pfam" id="PF01138">
    <property type="entry name" value="RNase_PH"/>
    <property type="match status" value="1"/>
</dbReference>
<keyword evidence="6" id="KW-0539">Nucleus</keyword>
<organism evidence="10 11">
    <name type="scientific">Taphrina deformans (strain PYCC 5710 / ATCC 11124 / CBS 356.35 / IMI 108563 / JCM 9778 / NBRC 8474)</name>
    <name type="common">Peach leaf curl fungus</name>
    <name type="synonym">Lalaria deformans</name>
    <dbReference type="NCBI Taxonomy" id="1097556"/>
    <lineage>
        <taxon>Eukaryota</taxon>
        <taxon>Fungi</taxon>
        <taxon>Dikarya</taxon>
        <taxon>Ascomycota</taxon>
        <taxon>Taphrinomycotina</taxon>
        <taxon>Taphrinomycetes</taxon>
        <taxon>Taphrinales</taxon>
        <taxon>Taphrinaceae</taxon>
        <taxon>Taphrina</taxon>
    </lineage>
</organism>
<evidence type="ECO:0000256" key="7">
    <source>
        <dbReference type="ARBA" id="ARBA00063066"/>
    </source>
</evidence>
<keyword evidence="4" id="KW-0963">Cytoplasm</keyword>
<proteinExistence type="inferred from homology"/>
<dbReference type="SUPFAM" id="SSF54211">
    <property type="entry name" value="Ribosomal protein S5 domain 2-like"/>
    <property type="match status" value="1"/>
</dbReference>
<dbReference type="STRING" id="1097556.R4XIY6"/>
<protein>
    <recommendedName>
        <fullName evidence="8">Ribosomal RNA-processing protein 41</fullName>
    </recommendedName>
</protein>
<keyword evidence="5" id="KW-0271">Exosome</keyword>
<dbReference type="InterPro" id="IPR020568">
    <property type="entry name" value="Ribosomal_Su5_D2-typ_SF"/>
</dbReference>
<comment type="similarity">
    <text evidence="3">Belongs to the RNase PH family.</text>
</comment>
<reference evidence="10 11" key="1">
    <citation type="journal article" date="2013" name="MBio">
        <title>Genome sequencing of the plant pathogen Taphrina deformans, the causal agent of peach leaf curl.</title>
        <authorList>
            <person name="Cisse O.H."/>
            <person name="Almeida J.M.G.C.F."/>
            <person name="Fonseca A."/>
            <person name="Kumar A.A."/>
            <person name="Salojaervi J."/>
            <person name="Overmyer K."/>
            <person name="Hauser P.M."/>
            <person name="Pagni M."/>
        </authorList>
    </citation>
    <scope>NUCLEOTIDE SEQUENCE [LARGE SCALE GENOMIC DNA]</scope>
    <source>
        <strain evidence="11">PYCC 5710 / ATCC 11124 / CBS 356.35 / IMI 108563 / JCM 9778 / NBRC 8474</strain>
    </source>
</reference>
<dbReference type="Proteomes" id="UP000013776">
    <property type="component" value="Unassembled WGS sequence"/>
</dbReference>
<dbReference type="PANTHER" id="PTHR11953">
    <property type="entry name" value="EXOSOME COMPLEX COMPONENT"/>
    <property type="match status" value="1"/>
</dbReference>
<evidence type="ECO:0000259" key="9">
    <source>
        <dbReference type="Pfam" id="PF01138"/>
    </source>
</evidence>